<dbReference type="Gene3D" id="3.40.50.720">
    <property type="entry name" value="NAD(P)-binding Rossmann-like Domain"/>
    <property type="match status" value="1"/>
</dbReference>
<dbReference type="GO" id="GO:0006813">
    <property type="term" value="P:potassium ion transport"/>
    <property type="evidence" value="ECO:0007669"/>
    <property type="project" value="InterPro"/>
</dbReference>
<dbReference type="EMBL" id="BMFJ01000001">
    <property type="protein sequence ID" value="GGE38536.1"/>
    <property type="molecule type" value="Genomic_DNA"/>
</dbReference>
<organism evidence="2 3">
    <name type="scientific">Primorskyibacter flagellatus</name>
    <dbReference type="NCBI Taxonomy" id="1387277"/>
    <lineage>
        <taxon>Bacteria</taxon>
        <taxon>Pseudomonadati</taxon>
        <taxon>Pseudomonadota</taxon>
        <taxon>Alphaproteobacteria</taxon>
        <taxon>Rhodobacterales</taxon>
        <taxon>Roseobacteraceae</taxon>
        <taxon>Primorskyibacter</taxon>
    </lineage>
</organism>
<dbReference type="RefSeq" id="WP_188478260.1">
    <property type="nucleotide sequence ID" value="NZ_BMFJ01000001.1"/>
</dbReference>
<dbReference type="PANTHER" id="PTHR43833:SF7">
    <property type="entry name" value="KTR SYSTEM POTASSIUM UPTAKE PROTEIN C"/>
    <property type="match status" value="1"/>
</dbReference>
<dbReference type="PANTHER" id="PTHR43833">
    <property type="entry name" value="POTASSIUM CHANNEL PROTEIN 2-RELATED-RELATED"/>
    <property type="match status" value="1"/>
</dbReference>
<keyword evidence="3" id="KW-1185">Reference proteome</keyword>
<dbReference type="PROSITE" id="PS51201">
    <property type="entry name" value="RCK_N"/>
    <property type="match status" value="1"/>
</dbReference>
<comment type="caution">
    <text evidence="2">The sequence shown here is derived from an EMBL/GenBank/DDBJ whole genome shotgun (WGS) entry which is preliminary data.</text>
</comment>
<evidence type="ECO:0000313" key="3">
    <source>
        <dbReference type="Proteomes" id="UP000612855"/>
    </source>
</evidence>
<dbReference type="InterPro" id="IPR050721">
    <property type="entry name" value="Trk_Ktr_HKT_K-transport"/>
</dbReference>
<feature type="domain" description="RCK N-terminal" evidence="1">
    <location>
        <begin position="5"/>
        <end position="121"/>
    </location>
</feature>
<reference evidence="3" key="1">
    <citation type="journal article" date="2019" name="Int. J. Syst. Evol. Microbiol.">
        <title>The Global Catalogue of Microorganisms (GCM) 10K type strain sequencing project: providing services to taxonomists for standard genome sequencing and annotation.</title>
        <authorList>
            <consortium name="The Broad Institute Genomics Platform"/>
            <consortium name="The Broad Institute Genome Sequencing Center for Infectious Disease"/>
            <person name="Wu L."/>
            <person name="Ma J."/>
        </authorList>
    </citation>
    <scope>NUCLEOTIDE SEQUENCE [LARGE SCALE GENOMIC DNA]</scope>
    <source>
        <strain evidence="3">CGMCC 1.12664</strain>
    </source>
</reference>
<dbReference type="InterPro" id="IPR003148">
    <property type="entry name" value="RCK_N"/>
</dbReference>
<evidence type="ECO:0000313" key="2">
    <source>
        <dbReference type="EMBL" id="GGE38536.1"/>
    </source>
</evidence>
<sequence>MKQNRRSFAVIGLGNFGGTVAMELARYDKYVIGIDQSEKVVSNFAEHLSQALILDSRDENALREAGVGECDAALISMGEDLESSVLTAMNLKMIGVETVWAKAISRAHHRILSKLGVDRVFHPEEEIGRHAAAVLNNPFVRDYVSLGNGSHVFYFQAPEEMDGRAKSDIRMFESHEVRCLGVMRGTEFLCDAAGDCVLAKGDRLILLATRANFGAFADTI</sequence>
<evidence type="ECO:0000259" key="1">
    <source>
        <dbReference type="PROSITE" id="PS51201"/>
    </source>
</evidence>
<dbReference type="InterPro" id="IPR036291">
    <property type="entry name" value="NAD(P)-bd_dom_sf"/>
</dbReference>
<dbReference type="Pfam" id="PF02254">
    <property type="entry name" value="TrkA_N"/>
    <property type="match status" value="1"/>
</dbReference>
<dbReference type="SUPFAM" id="SSF116726">
    <property type="entry name" value="TrkA C-terminal domain-like"/>
    <property type="match status" value="1"/>
</dbReference>
<dbReference type="InterPro" id="IPR036721">
    <property type="entry name" value="RCK_C_sf"/>
</dbReference>
<dbReference type="Proteomes" id="UP000612855">
    <property type="component" value="Unassembled WGS sequence"/>
</dbReference>
<gene>
    <name evidence="2" type="ORF">GCM10011360_27910</name>
</gene>
<dbReference type="Gene3D" id="3.30.70.1450">
    <property type="entry name" value="Regulator of K+ conductance, C-terminal domain"/>
    <property type="match status" value="1"/>
</dbReference>
<proteinExistence type="predicted"/>
<dbReference type="SUPFAM" id="SSF51735">
    <property type="entry name" value="NAD(P)-binding Rossmann-fold domains"/>
    <property type="match status" value="1"/>
</dbReference>
<protein>
    <submittedName>
        <fullName evidence="2">Potassium transporter KtrA</fullName>
    </submittedName>
</protein>
<dbReference type="AlphaFoldDB" id="A0A917ABS0"/>
<name>A0A917ABS0_9RHOB</name>
<accession>A0A917ABS0</accession>